<dbReference type="InterPro" id="IPR047215">
    <property type="entry name" value="Galactose_mutarotase-like"/>
</dbReference>
<evidence type="ECO:0000256" key="2">
    <source>
        <dbReference type="ARBA" id="ARBA00006206"/>
    </source>
</evidence>
<sequence length="345" mass="37466">MKIVRTPVGRTSGREPADVHAYTLDPGNGFSVTVWTYGATLVEVLVPDAAGRVDNVVVRLPDLDSYEDRRRNAYVGATVGRYCRCVSGGRFPLDGVVHELDRNEGAHHVHGGTLGFDRQVWEADAETRGDRLVLRLTLESPDGDQGYPGDVTAEARYELGPGGRLAFEFGAVTTAPTIVGLTNHAFWNLSGGSEPIDGHRLALNARRTVAFDDELIPLPGPPRDVTGTALDYTLNHTGPRLLAGARLDNFFVLDDPAWAAELSHEASGRIMRVTTDQPGLGVYSADHYHRPRAGLCLEAGAWPDAPNRPDFPSARLDPGQSYLHRTVHEFRTAGSRQSTMAVVGR</sequence>
<keyword evidence="4 5" id="KW-0119">Carbohydrate metabolism</keyword>
<keyword evidence="9" id="KW-1185">Reference proteome</keyword>
<feature type="binding site" evidence="7">
    <location>
        <position position="248"/>
    </location>
    <ligand>
        <name>beta-D-galactose</name>
        <dbReference type="ChEBI" id="CHEBI:27667"/>
    </ligand>
</feature>
<evidence type="ECO:0000256" key="1">
    <source>
        <dbReference type="ARBA" id="ARBA00005028"/>
    </source>
</evidence>
<dbReference type="CDD" id="cd09019">
    <property type="entry name" value="galactose_mutarotase_like"/>
    <property type="match status" value="1"/>
</dbReference>
<dbReference type="InterPro" id="IPR015443">
    <property type="entry name" value="Aldose_1-epimerase"/>
</dbReference>
<dbReference type="PIRSF" id="PIRSF005096">
    <property type="entry name" value="GALM"/>
    <property type="match status" value="1"/>
</dbReference>
<dbReference type="Pfam" id="PF01263">
    <property type="entry name" value="Aldose_epim"/>
    <property type="match status" value="1"/>
</dbReference>
<dbReference type="Gene3D" id="2.70.98.10">
    <property type="match status" value="1"/>
</dbReference>
<comment type="catalytic activity">
    <reaction evidence="5">
        <text>alpha-D-glucose = beta-D-glucose</text>
        <dbReference type="Rhea" id="RHEA:10264"/>
        <dbReference type="ChEBI" id="CHEBI:15903"/>
        <dbReference type="ChEBI" id="CHEBI:17925"/>
        <dbReference type="EC" id="5.1.3.3"/>
    </reaction>
</comment>
<keyword evidence="3 5" id="KW-0413">Isomerase</keyword>
<dbReference type="GO" id="GO:0004034">
    <property type="term" value="F:aldose 1-epimerase activity"/>
    <property type="evidence" value="ECO:0007669"/>
    <property type="project" value="UniProtKB-EC"/>
</dbReference>
<evidence type="ECO:0000313" key="8">
    <source>
        <dbReference type="EMBL" id="MBB6547365.1"/>
    </source>
</evidence>
<dbReference type="AlphaFoldDB" id="A0A7X0TXL7"/>
<dbReference type="PANTHER" id="PTHR10091">
    <property type="entry name" value="ALDOSE-1-EPIMERASE"/>
    <property type="match status" value="1"/>
</dbReference>
<feature type="active site" description="Proton donor" evidence="6">
    <location>
        <position position="184"/>
    </location>
</feature>
<dbReference type="SUPFAM" id="SSF74650">
    <property type="entry name" value="Galactose mutarotase-like"/>
    <property type="match status" value="1"/>
</dbReference>
<gene>
    <name evidence="8" type="ORF">HD593_002160</name>
</gene>
<accession>A0A7X0TXL7</accession>
<evidence type="ECO:0000256" key="5">
    <source>
        <dbReference type="PIRNR" id="PIRNR005096"/>
    </source>
</evidence>
<dbReference type="InterPro" id="IPR008183">
    <property type="entry name" value="Aldose_1/G6P_1-epimerase"/>
</dbReference>
<dbReference type="GO" id="GO:0006006">
    <property type="term" value="P:glucose metabolic process"/>
    <property type="evidence" value="ECO:0007669"/>
    <property type="project" value="TreeGrafter"/>
</dbReference>
<dbReference type="InterPro" id="IPR014718">
    <property type="entry name" value="GH-type_carb-bd"/>
</dbReference>
<dbReference type="GO" id="GO:0005737">
    <property type="term" value="C:cytoplasm"/>
    <property type="evidence" value="ECO:0007669"/>
    <property type="project" value="TreeGrafter"/>
</dbReference>
<organism evidence="8 9">
    <name type="scientific">Nonomuraea rubra</name>
    <dbReference type="NCBI Taxonomy" id="46180"/>
    <lineage>
        <taxon>Bacteria</taxon>
        <taxon>Bacillati</taxon>
        <taxon>Actinomycetota</taxon>
        <taxon>Actinomycetes</taxon>
        <taxon>Streptosporangiales</taxon>
        <taxon>Streptosporangiaceae</taxon>
        <taxon>Nonomuraea</taxon>
    </lineage>
</organism>
<protein>
    <recommendedName>
        <fullName evidence="5">Aldose 1-epimerase</fullName>
        <ecNumber evidence="5">5.1.3.3</ecNumber>
    </recommendedName>
</protein>
<proteinExistence type="inferred from homology"/>
<evidence type="ECO:0000313" key="9">
    <source>
        <dbReference type="Proteomes" id="UP000565579"/>
    </source>
</evidence>
<dbReference type="UniPathway" id="UPA00242"/>
<evidence type="ECO:0000256" key="6">
    <source>
        <dbReference type="PIRSR" id="PIRSR005096-1"/>
    </source>
</evidence>
<evidence type="ECO:0000256" key="7">
    <source>
        <dbReference type="PIRSR" id="PIRSR005096-2"/>
    </source>
</evidence>
<dbReference type="PANTHER" id="PTHR10091:SF0">
    <property type="entry name" value="GALACTOSE MUTAROTASE"/>
    <property type="match status" value="1"/>
</dbReference>
<dbReference type="GO" id="GO:0030246">
    <property type="term" value="F:carbohydrate binding"/>
    <property type="evidence" value="ECO:0007669"/>
    <property type="project" value="InterPro"/>
</dbReference>
<dbReference type="EMBL" id="JACHMI010000001">
    <property type="protein sequence ID" value="MBB6547365.1"/>
    <property type="molecule type" value="Genomic_DNA"/>
</dbReference>
<comment type="similarity">
    <text evidence="2 5">Belongs to the aldose epimerase family.</text>
</comment>
<comment type="pathway">
    <text evidence="1 5">Carbohydrate metabolism; hexose metabolism.</text>
</comment>
<dbReference type="InterPro" id="IPR011013">
    <property type="entry name" value="Gal_mutarotase_sf_dom"/>
</dbReference>
<comment type="caution">
    <text evidence="8">The sequence shown here is derived from an EMBL/GenBank/DDBJ whole genome shotgun (WGS) entry which is preliminary data.</text>
</comment>
<dbReference type="GO" id="GO:0033499">
    <property type="term" value="P:galactose catabolic process via UDP-galactose, Leloir pathway"/>
    <property type="evidence" value="ECO:0007669"/>
    <property type="project" value="TreeGrafter"/>
</dbReference>
<dbReference type="Proteomes" id="UP000565579">
    <property type="component" value="Unassembled WGS sequence"/>
</dbReference>
<reference evidence="8 9" key="1">
    <citation type="submission" date="2020-08" db="EMBL/GenBank/DDBJ databases">
        <title>Sequencing the genomes of 1000 actinobacteria strains.</title>
        <authorList>
            <person name="Klenk H.-P."/>
        </authorList>
    </citation>
    <scope>NUCLEOTIDE SEQUENCE [LARGE SCALE GENOMIC DNA]</scope>
    <source>
        <strain evidence="8 9">DSM 43768</strain>
    </source>
</reference>
<name>A0A7X0TXL7_9ACTN</name>
<evidence type="ECO:0000256" key="4">
    <source>
        <dbReference type="ARBA" id="ARBA00023277"/>
    </source>
</evidence>
<dbReference type="RefSeq" id="WP_185102020.1">
    <property type="nucleotide sequence ID" value="NZ_JACHMI010000001.1"/>
</dbReference>
<feature type="active site" description="Proton acceptor" evidence="6">
    <location>
        <position position="298"/>
    </location>
</feature>
<evidence type="ECO:0000256" key="3">
    <source>
        <dbReference type="ARBA" id="ARBA00023235"/>
    </source>
</evidence>
<dbReference type="EC" id="5.1.3.3" evidence="5"/>